<reference evidence="2 3" key="1">
    <citation type="submission" date="2019-11" db="EMBL/GenBank/DDBJ databases">
        <title>Genome of Strain BIT-d1.</title>
        <authorList>
            <person name="Yang Y."/>
        </authorList>
    </citation>
    <scope>NUCLEOTIDE SEQUENCE [LARGE SCALE GENOMIC DNA]</scope>
    <source>
        <strain evidence="2 3">BIT-d1</strain>
    </source>
</reference>
<keyword evidence="3" id="KW-1185">Reference proteome</keyword>
<sequence>MSTLVKYSFFTVIFVILTWVMTDEVSCALKGDEICLMNFAFKYLVFMVLMVIYDKWLKYKIFKKK</sequence>
<name>A0A6I3LLI7_9FLAO</name>
<keyword evidence="1" id="KW-1133">Transmembrane helix</keyword>
<evidence type="ECO:0000256" key="1">
    <source>
        <dbReference type="SAM" id="Phobius"/>
    </source>
</evidence>
<dbReference type="RefSeq" id="WP_155091104.1">
    <property type="nucleotide sequence ID" value="NZ_CP102754.1"/>
</dbReference>
<evidence type="ECO:0000313" key="3">
    <source>
        <dbReference type="Proteomes" id="UP000438760"/>
    </source>
</evidence>
<keyword evidence="1" id="KW-0812">Transmembrane</keyword>
<accession>A0A6I3LLI7</accession>
<proteinExistence type="predicted"/>
<comment type="caution">
    <text evidence="2">The sequence shown here is derived from an EMBL/GenBank/DDBJ whole genome shotgun (WGS) entry which is preliminary data.</text>
</comment>
<dbReference type="AlphaFoldDB" id="A0A6I3LLI7"/>
<evidence type="ECO:0000313" key="2">
    <source>
        <dbReference type="EMBL" id="MTG97052.1"/>
    </source>
</evidence>
<organism evidence="2 3">
    <name type="scientific">Myroides albus</name>
    <dbReference type="NCBI Taxonomy" id="2562892"/>
    <lineage>
        <taxon>Bacteria</taxon>
        <taxon>Pseudomonadati</taxon>
        <taxon>Bacteroidota</taxon>
        <taxon>Flavobacteriia</taxon>
        <taxon>Flavobacteriales</taxon>
        <taxon>Flavobacteriaceae</taxon>
        <taxon>Myroides</taxon>
    </lineage>
</organism>
<dbReference type="OrthoDB" id="1449669at2"/>
<dbReference type="Proteomes" id="UP000438760">
    <property type="component" value="Unassembled WGS sequence"/>
</dbReference>
<gene>
    <name evidence="2" type="ORF">GJV76_02695</name>
</gene>
<feature type="transmembrane region" description="Helical" evidence="1">
    <location>
        <begin position="37"/>
        <end position="57"/>
    </location>
</feature>
<keyword evidence="1" id="KW-0472">Membrane</keyword>
<dbReference type="EMBL" id="WMJX01000003">
    <property type="protein sequence ID" value="MTG97052.1"/>
    <property type="molecule type" value="Genomic_DNA"/>
</dbReference>
<protein>
    <submittedName>
        <fullName evidence="2">Uncharacterized protein</fullName>
    </submittedName>
</protein>